<reference evidence="2" key="1">
    <citation type="journal article" date="2017" name="Nature">
        <title>The sunflower genome provides insights into oil metabolism, flowering and Asterid evolution.</title>
        <authorList>
            <person name="Badouin H."/>
            <person name="Gouzy J."/>
            <person name="Grassa C.J."/>
            <person name="Murat F."/>
            <person name="Staton S.E."/>
            <person name="Cottret L."/>
            <person name="Lelandais-Briere C."/>
            <person name="Owens G.L."/>
            <person name="Carrere S."/>
            <person name="Mayjonade B."/>
            <person name="Legrand L."/>
            <person name="Gill N."/>
            <person name="Kane N.C."/>
            <person name="Bowers J.E."/>
            <person name="Hubner S."/>
            <person name="Bellec A."/>
            <person name="Berard A."/>
            <person name="Berges H."/>
            <person name="Blanchet N."/>
            <person name="Boniface M.C."/>
            <person name="Brunel D."/>
            <person name="Catrice O."/>
            <person name="Chaidir N."/>
            <person name="Claudel C."/>
            <person name="Donnadieu C."/>
            <person name="Faraut T."/>
            <person name="Fievet G."/>
            <person name="Helmstetter N."/>
            <person name="King M."/>
            <person name="Knapp S.J."/>
            <person name="Lai Z."/>
            <person name="Le Paslier M.C."/>
            <person name="Lippi Y."/>
            <person name="Lorenzon L."/>
            <person name="Mandel J.R."/>
            <person name="Marage G."/>
            <person name="Marchand G."/>
            <person name="Marquand E."/>
            <person name="Bret-Mestries E."/>
            <person name="Morien E."/>
            <person name="Nambeesan S."/>
            <person name="Nguyen T."/>
            <person name="Pegot-Espagnet P."/>
            <person name="Pouilly N."/>
            <person name="Raftis F."/>
            <person name="Sallet E."/>
            <person name="Schiex T."/>
            <person name="Thomas J."/>
            <person name="Vandecasteele C."/>
            <person name="Vares D."/>
            <person name="Vear F."/>
            <person name="Vautrin S."/>
            <person name="Crespi M."/>
            <person name="Mangin B."/>
            <person name="Burke J.M."/>
            <person name="Salse J."/>
            <person name="Munos S."/>
            <person name="Vincourt P."/>
            <person name="Rieseberg L.H."/>
            <person name="Langlade N.B."/>
        </authorList>
    </citation>
    <scope>NUCLEOTIDE SEQUENCE</scope>
    <source>
        <tissue evidence="2">Leaves</tissue>
    </source>
</reference>
<comment type="caution">
    <text evidence="2">The sequence shown here is derived from an EMBL/GenBank/DDBJ whole genome shotgun (WGS) entry which is preliminary data.</text>
</comment>
<keyword evidence="1" id="KW-0472">Membrane</keyword>
<gene>
    <name evidence="2" type="ORF">HanXRQr2_Chr12g0547681</name>
</gene>
<dbReference type="AlphaFoldDB" id="A0A9K3HHH4"/>
<evidence type="ECO:0000313" key="3">
    <source>
        <dbReference type="Proteomes" id="UP000215914"/>
    </source>
</evidence>
<sequence>MADRKLEEDGVSAKSKELVADCNPSKPPKRNKYVFACAMLASMTSVLLGYGNLLPHFLLYIFLFSNHNISCKNTNQHN</sequence>
<keyword evidence="3" id="KW-1185">Reference proteome</keyword>
<dbReference type="Proteomes" id="UP000215914">
    <property type="component" value="Unassembled WGS sequence"/>
</dbReference>
<evidence type="ECO:0000313" key="2">
    <source>
        <dbReference type="EMBL" id="KAF5778455.1"/>
    </source>
</evidence>
<name>A0A9K3HHH4_HELAN</name>
<protein>
    <submittedName>
        <fullName evidence="2">Uncharacterized protein</fullName>
    </submittedName>
</protein>
<keyword evidence="1" id="KW-1133">Transmembrane helix</keyword>
<proteinExistence type="predicted"/>
<dbReference type="EMBL" id="MNCJ02000327">
    <property type="protein sequence ID" value="KAF5778455.1"/>
    <property type="molecule type" value="Genomic_DNA"/>
</dbReference>
<feature type="transmembrane region" description="Helical" evidence="1">
    <location>
        <begin position="33"/>
        <end position="53"/>
    </location>
</feature>
<accession>A0A9K3HHH4</accession>
<dbReference type="Gramene" id="mRNA:HanXRQr2_Chr12g0547681">
    <property type="protein sequence ID" value="CDS:HanXRQr2_Chr12g0547681.1"/>
    <property type="gene ID" value="HanXRQr2_Chr12g0547681"/>
</dbReference>
<organism evidence="2 3">
    <name type="scientific">Helianthus annuus</name>
    <name type="common">Common sunflower</name>
    <dbReference type="NCBI Taxonomy" id="4232"/>
    <lineage>
        <taxon>Eukaryota</taxon>
        <taxon>Viridiplantae</taxon>
        <taxon>Streptophyta</taxon>
        <taxon>Embryophyta</taxon>
        <taxon>Tracheophyta</taxon>
        <taxon>Spermatophyta</taxon>
        <taxon>Magnoliopsida</taxon>
        <taxon>eudicotyledons</taxon>
        <taxon>Gunneridae</taxon>
        <taxon>Pentapetalae</taxon>
        <taxon>asterids</taxon>
        <taxon>campanulids</taxon>
        <taxon>Asterales</taxon>
        <taxon>Asteraceae</taxon>
        <taxon>Asteroideae</taxon>
        <taxon>Heliantheae alliance</taxon>
        <taxon>Heliantheae</taxon>
        <taxon>Helianthus</taxon>
    </lineage>
</organism>
<evidence type="ECO:0000256" key="1">
    <source>
        <dbReference type="SAM" id="Phobius"/>
    </source>
</evidence>
<keyword evidence="1" id="KW-0812">Transmembrane</keyword>
<reference evidence="2" key="2">
    <citation type="submission" date="2020-06" db="EMBL/GenBank/DDBJ databases">
        <title>Helianthus annuus Genome sequencing and assembly Release 2.</title>
        <authorList>
            <person name="Gouzy J."/>
            <person name="Langlade N."/>
            <person name="Munos S."/>
        </authorList>
    </citation>
    <scope>NUCLEOTIDE SEQUENCE</scope>
    <source>
        <tissue evidence="2">Leaves</tissue>
    </source>
</reference>